<evidence type="ECO:0000256" key="1">
    <source>
        <dbReference type="ARBA" id="ARBA00004429"/>
    </source>
</evidence>
<dbReference type="InterPro" id="IPR035906">
    <property type="entry name" value="MetI-like_sf"/>
</dbReference>
<keyword evidence="4 7" id="KW-0812">Transmembrane</keyword>
<dbReference type="PANTHER" id="PTHR30614:SF1">
    <property type="entry name" value="GLUTAMATE_ASPARTATE IMPORT PERMEASE PROTEIN GLTK"/>
    <property type="match status" value="1"/>
</dbReference>
<dbReference type="AlphaFoldDB" id="A0A8S0G0R5"/>
<keyword evidence="2" id="KW-0813">Transport</keyword>
<evidence type="ECO:0000256" key="5">
    <source>
        <dbReference type="ARBA" id="ARBA00022989"/>
    </source>
</evidence>
<keyword evidence="5 7" id="KW-1133">Transmembrane helix</keyword>
<comment type="subcellular location">
    <subcellularLocation>
        <location evidence="1">Cell inner membrane</location>
        <topology evidence="1">Multi-pass membrane protein</topology>
    </subcellularLocation>
</comment>
<evidence type="ECO:0000313" key="9">
    <source>
        <dbReference type="Proteomes" id="UP000467488"/>
    </source>
</evidence>
<evidence type="ECO:0000313" key="8">
    <source>
        <dbReference type="EMBL" id="BBU85680.1"/>
    </source>
</evidence>
<feature type="transmembrane region" description="Helical" evidence="7">
    <location>
        <begin position="95"/>
        <end position="112"/>
    </location>
</feature>
<accession>A0A8S0G0R5</accession>
<sequence>MYEFDWSSIVPSLPYLLDGLVITLKITVTAVVIGILWGTMLAVMRLSSFAPVAWFAKAYVNVFRSIPLVMVLLWFYLIVPGFLQNVLGLSPKNDIRLISAMVAFSMFEAAYYSEIIRAGIQSISRGQSSAALCHGVGNDSLAVDETDYSAAGVPRDGAAVAHSGHRTVSGYLTGVCVISGRFLPYRLNHW</sequence>
<evidence type="ECO:0000256" key="4">
    <source>
        <dbReference type="ARBA" id="ARBA00022692"/>
    </source>
</evidence>
<dbReference type="InterPro" id="IPR043429">
    <property type="entry name" value="ArtM/GltK/GlnP/TcyL/YhdX-like"/>
</dbReference>
<keyword evidence="3" id="KW-1003">Cell membrane</keyword>
<evidence type="ECO:0008006" key="10">
    <source>
        <dbReference type="Google" id="ProtNLM"/>
    </source>
</evidence>
<proteinExistence type="predicted"/>
<evidence type="ECO:0000256" key="3">
    <source>
        <dbReference type="ARBA" id="ARBA00022475"/>
    </source>
</evidence>
<dbReference type="Proteomes" id="UP000467488">
    <property type="component" value="Chromosome"/>
</dbReference>
<dbReference type="GO" id="GO:0043190">
    <property type="term" value="C:ATP-binding cassette (ABC) transporter complex"/>
    <property type="evidence" value="ECO:0007669"/>
    <property type="project" value="InterPro"/>
</dbReference>
<evidence type="ECO:0000256" key="6">
    <source>
        <dbReference type="ARBA" id="ARBA00023136"/>
    </source>
</evidence>
<dbReference type="NCBIfam" id="TIGR01726">
    <property type="entry name" value="HEQRo_perm_3TM"/>
    <property type="match status" value="1"/>
</dbReference>
<dbReference type="GO" id="GO:0022857">
    <property type="term" value="F:transmembrane transporter activity"/>
    <property type="evidence" value="ECO:0007669"/>
    <property type="project" value="InterPro"/>
</dbReference>
<dbReference type="InterPro" id="IPR010065">
    <property type="entry name" value="AA_ABC_transptr_permease_3TM"/>
</dbReference>
<evidence type="ECO:0000256" key="7">
    <source>
        <dbReference type="SAM" id="Phobius"/>
    </source>
</evidence>
<feature type="transmembrane region" description="Helical" evidence="7">
    <location>
        <begin position="65"/>
        <end position="83"/>
    </location>
</feature>
<organism evidence="8 9">
    <name type="scientific">Escherichia coli</name>
    <dbReference type="NCBI Taxonomy" id="562"/>
    <lineage>
        <taxon>Bacteria</taxon>
        <taxon>Pseudomonadati</taxon>
        <taxon>Pseudomonadota</taxon>
        <taxon>Gammaproteobacteria</taxon>
        <taxon>Enterobacterales</taxon>
        <taxon>Enterobacteriaceae</taxon>
        <taxon>Escherichia</taxon>
    </lineage>
</organism>
<feature type="transmembrane region" description="Helical" evidence="7">
    <location>
        <begin position="20"/>
        <end position="44"/>
    </location>
</feature>
<reference evidence="8 9" key="1">
    <citation type="submission" date="2020-01" db="EMBL/GenBank/DDBJ databases">
        <title>Dynamics of blaIMP-6 dissemination in carbapenem resistant Enterobacteriacea isolated from regional surveillance in Osaka, Japan.</title>
        <authorList>
            <person name="Abe R."/>
            <person name="Akeda Y."/>
            <person name="Sugawara Y."/>
            <person name="Yamamoto N."/>
            <person name="Tomono K."/>
            <person name="Takeuchi D."/>
            <person name="Kawahara R."/>
            <person name="Hamada S."/>
        </authorList>
    </citation>
    <scope>NUCLEOTIDE SEQUENCE [LARGE SCALE GENOMIC DNA]</scope>
    <source>
        <strain evidence="8 9">E300</strain>
    </source>
</reference>
<dbReference type="SUPFAM" id="SSF161098">
    <property type="entry name" value="MetI-like"/>
    <property type="match status" value="1"/>
</dbReference>
<gene>
    <name evidence="8" type="ORF">EIMP300_70800</name>
</gene>
<dbReference type="PANTHER" id="PTHR30614">
    <property type="entry name" value="MEMBRANE COMPONENT OF AMINO ACID ABC TRANSPORTER"/>
    <property type="match status" value="1"/>
</dbReference>
<protein>
    <recommendedName>
        <fullName evidence="10">Glutamate/aspartate transport system permease</fullName>
    </recommendedName>
</protein>
<dbReference type="EMBL" id="AP022360">
    <property type="protein sequence ID" value="BBU85680.1"/>
    <property type="molecule type" value="Genomic_DNA"/>
</dbReference>
<dbReference type="GO" id="GO:0006865">
    <property type="term" value="P:amino acid transport"/>
    <property type="evidence" value="ECO:0007669"/>
    <property type="project" value="TreeGrafter"/>
</dbReference>
<keyword evidence="6 7" id="KW-0472">Membrane</keyword>
<dbReference type="Gene3D" id="1.10.3720.10">
    <property type="entry name" value="MetI-like"/>
    <property type="match status" value="1"/>
</dbReference>
<name>A0A8S0G0R5_ECOLX</name>
<evidence type="ECO:0000256" key="2">
    <source>
        <dbReference type="ARBA" id="ARBA00022448"/>
    </source>
</evidence>